<dbReference type="Proteomes" id="UP001352852">
    <property type="component" value="Unassembled WGS sequence"/>
</dbReference>
<protein>
    <submittedName>
        <fullName evidence="2">Uncharacterized protein</fullName>
    </submittedName>
</protein>
<name>A0ABU7DS50_9TELE</name>
<accession>A0ABU7DS50</accession>
<feature type="region of interest" description="Disordered" evidence="1">
    <location>
        <begin position="23"/>
        <end position="60"/>
    </location>
</feature>
<dbReference type="EMBL" id="JAHUTJ010033595">
    <property type="protein sequence ID" value="MED6277291.1"/>
    <property type="molecule type" value="Genomic_DNA"/>
</dbReference>
<gene>
    <name evidence="2" type="ORF">CHARACLAT_011853</name>
</gene>
<keyword evidence="3" id="KW-1185">Reference proteome</keyword>
<proteinExistence type="predicted"/>
<evidence type="ECO:0000313" key="2">
    <source>
        <dbReference type="EMBL" id="MED6277291.1"/>
    </source>
</evidence>
<evidence type="ECO:0000256" key="1">
    <source>
        <dbReference type="SAM" id="MobiDB-lite"/>
    </source>
</evidence>
<reference evidence="2 3" key="1">
    <citation type="submission" date="2021-06" db="EMBL/GenBank/DDBJ databases">
        <authorList>
            <person name="Palmer J.M."/>
        </authorList>
    </citation>
    <scope>NUCLEOTIDE SEQUENCE [LARGE SCALE GENOMIC DNA]</scope>
    <source>
        <strain evidence="2 3">CL_MEX2019</strain>
        <tissue evidence="2">Muscle</tissue>
    </source>
</reference>
<sequence>MRDERRKRKAERITGRKIKLEKTKAVQDRGPEAAAYRTRGSFTSNQLEQREAESQNTLPPLHLLRQQHAVQMDSST</sequence>
<organism evidence="2 3">
    <name type="scientific">Characodon lateralis</name>
    <dbReference type="NCBI Taxonomy" id="208331"/>
    <lineage>
        <taxon>Eukaryota</taxon>
        <taxon>Metazoa</taxon>
        <taxon>Chordata</taxon>
        <taxon>Craniata</taxon>
        <taxon>Vertebrata</taxon>
        <taxon>Euteleostomi</taxon>
        <taxon>Actinopterygii</taxon>
        <taxon>Neopterygii</taxon>
        <taxon>Teleostei</taxon>
        <taxon>Neoteleostei</taxon>
        <taxon>Acanthomorphata</taxon>
        <taxon>Ovalentaria</taxon>
        <taxon>Atherinomorphae</taxon>
        <taxon>Cyprinodontiformes</taxon>
        <taxon>Goodeidae</taxon>
        <taxon>Characodon</taxon>
    </lineage>
</organism>
<evidence type="ECO:0000313" key="3">
    <source>
        <dbReference type="Proteomes" id="UP001352852"/>
    </source>
</evidence>
<comment type="caution">
    <text evidence="2">The sequence shown here is derived from an EMBL/GenBank/DDBJ whole genome shotgun (WGS) entry which is preliminary data.</text>
</comment>